<organism evidence="2 3">
    <name type="scientific">Lacinutrix iliipiscaria</name>
    <dbReference type="NCBI Taxonomy" id="1230532"/>
    <lineage>
        <taxon>Bacteria</taxon>
        <taxon>Pseudomonadati</taxon>
        <taxon>Bacteroidota</taxon>
        <taxon>Flavobacteriia</taxon>
        <taxon>Flavobacteriales</taxon>
        <taxon>Flavobacteriaceae</taxon>
        <taxon>Lacinutrix</taxon>
    </lineage>
</organism>
<reference evidence="3" key="1">
    <citation type="journal article" date="2019" name="Int. J. Syst. Evol. Microbiol.">
        <title>The Global Catalogue of Microorganisms (GCM) 10K type strain sequencing project: providing services to taxonomists for standard genome sequencing and annotation.</title>
        <authorList>
            <consortium name="The Broad Institute Genomics Platform"/>
            <consortium name="The Broad Institute Genome Sequencing Center for Infectious Disease"/>
            <person name="Wu L."/>
            <person name="Ma J."/>
        </authorList>
    </citation>
    <scope>NUCLEOTIDE SEQUENCE [LARGE SCALE GENOMIC DNA]</scope>
    <source>
        <strain evidence="3">KCTC 32141</strain>
    </source>
</reference>
<feature type="chain" id="PRO_5046794456" description="Secreted protein" evidence="1">
    <location>
        <begin position="27"/>
        <end position="74"/>
    </location>
</feature>
<dbReference type="RefSeq" id="WP_183487846.1">
    <property type="nucleotide sequence ID" value="NZ_JBHUOV010000002.1"/>
</dbReference>
<accession>A0ABW5WLX0</accession>
<evidence type="ECO:0000313" key="3">
    <source>
        <dbReference type="Proteomes" id="UP001597533"/>
    </source>
</evidence>
<keyword evidence="3" id="KW-1185">Reference proteome</keyword>
<proteinExistence type="predicted"/>
<name>A0ABW5WLX0_9FLAO</name>
<comment type="caution">
    <text evidence="2">The sequence shown here is derived from an EMBL/GenBank/DDBJ whole genome shotgun (WGS) entry which is preliminary data.</text>
</comment>
<gene>
    <name evidence="2" type="ORF">ACFS5M_08455</name>
</gene>
<evidence type="ECO:0008006" key="4">
    <source>
        <dbReference type="Google" id="ProtNLM"/>
    </source>
</evidence>
<keyword evidence="1" id="KW-0732">Signal</keyword>
<feature type="signal peptide" evidence="1">
    <location>
        <begin position="1"/>
        <end position="26"/>
    </location>
</feature>
<protein>
    <recommendedName>
        <fullName evidence="4">Secreted protein</fullName>
    </recommendedName>
</protein>
<dbReference type="Proteomes" id="UP001597533">
    <property type="component" value="Unassembled WGS sequence"/>
</dbReference>
<evidence type="ECO:0000256" key="1">
    <source>
        <dbReference type="SAM" id="SignalP"/>
    </source>
</evidence>
<sequence>MKKVIFIITLLCVCCVMTSSSTEAKAQNEKITICHIPPGNPENSHEITVSINALNAHLAHGDTIGKCNGGGEEK</sequence>
<dbReference type="EMBL" id="JBHUOV010000002">
    <property type="protein sequence ID" value="MFD2823697.1"/>
    <property type="molecule type" value="Genomic_DNA"/>
</dbReference>
<evidence type="ECO:0000313" key="2">
    <source>
        <dbReference type="EMBL" id="MFD2823697.1"/>
    </source>
</evidence>